<feature type="compositionally biased region" description="Low complexity" evidence="2">
    <location>
        <begin position="1706"/>
        <end position="1731"/>
    </location>
</feature>
<gene>
    <name evidence="3" type="ORF">HDU87_005167</name>
</gene>
<keyword evidence="4" id="KW-1185">Reference proteome</keyword>
<feature type="compositionally biased region" description="Gly residues" evidence="2">
    <location>
        <begin position="965"/>
        <end position="974"/>
    </location>
</feature>
<reference evidence="3" key="1">
    <citation type="submission" date="2020-05" db="EMBL/GenBank/DDBJ databases">
        <title>Phylogenomic resolution of chytrid fungi.</title>
        <authorList>
            <person name="Stajich J.E."/>
            <person name="Amses K."/>
            <person name="Simmons R."/>
            <person name="Seto K."/>
            <person name="Myers J."/>
            <person name="Bonds A."/>
            <person name="Quandt C.A."/>
            <person name="Barry K."/>
            <person name="Liu P."/>
            <person name="Grigoriev I."/>
            <person name="Longcore J.E."/>
            <person name="James T.Y."/>
        </authorList>
    </citation>
    <scope>NUCLEOTIDE SEQUENCE</scope>
    <source>
        <strain evidence="3">JEL0379</strain>
    </source>
</reference>
<feature type="compositionally biased region" description="Acidic residues" evidence="2">
    <location>
        <begin position="1477"/>
        <end position="1490"/>
    </location>
</feature>
<feature type="region of interest" description="Disordered" evidence="2">
    <location>
        <begin position="960"/>
        <end position="984"/>
    </location>
</feature>
<sequence length="1833" mass="193383">MFSAAPSPPDDDWNRYTRLATAAEEQDGVLGITAGLYSANGAPSSDCDRGDAVLDGVDATCFPGFVFPAREGFALSAGDAAAGINTSGGGRLLRGACRGVEHAGRRVAELEDEVVAVRARQAQLLDDLRENEASLTSLAHHAADWQTRHHLPNPATSHRAQPNTTSGGFTIPTSPVLALFPSYRRLVHSHEILTASLAECDERAENLREMMPHAQSAFIRNVLEMEAAAVGEGGSILETRVIETRVLPKPLQGRSTAADGSREPNTDNAKRSRKSSISSQKAGAANEAAANSGDLDLQKDRPTVPLERVRAALDAMRTFRAQHPNVVRALRRGEHIEKNLRRLQRDVVLRMRARPHIELSKEGAVEDRGQPPSLAQLNAAAVARATKELERRIRERDKRAAMIVEKLRREWDSGERMVSLRPQPSAVTARRKKKTKTFKLVALDGKFTAPQGLEGSERPSLTKAPDEAVSESLTATDQTTHKRRAPLPLPQHKVAPPAFPILGSSLQPFTAAPPAVFSDYDHPSKPRTQVLNLTITNTSGMTNTVRLIGLDQTLKDRGFTVTWTGTDAGGAGIVPGRLSPGRAAGMQLTLNVDLAKNGEEINDKGPKSDIEGQIHFLAEVGGAFSVPVRATRGVVKLELLRDGSTLPLKAEACVIGGGTSVAALRIANRGIVGGKVSVSCDNEAFKAGDSGDHVKIPGHSVISIPVTFAPVTEGEHAGTVIVRDSSNDAVVGMIGIRGEALPVPLTVAPTTEIGILPVDPGPSGNASTVSVGAILRNSSMSCIHVQVLPIPAQPRVEITVTPSRVAVHRGSFRVNVRATAGSEPGEFAVPVRFRYQHSSGGGFGEFETKVTGVATSLALAVPAKGVAVAPCTVWDDAVEVTVPVENPGELDQEIECSVSHIGVLSLGSVSGGRAVEKIWRALEMDGTTGGSRCVIRMPALTCCSLPVTFRPRVWASPPPIELKSLGGGGGGGARGPHSQPGRRTTPYITLKTAHKTYRVPIRAHPTRPVLRFSPASLTTGGVAVGSARTVFATLVRCRTIAEEKRGGDPDMLTYTVGTADGVQGITVDAGEQSRGILSLGDTKLPLRVRVDESAFARRKEREIVVPVTVERVMPFGTRKSATISLLLRVPVVEPEIATTATSVSLGAVARGIAVLHTVQVSNCGKEPVVVSMRLISGDADAFYAEAPSSREGGGGAPRADIDKSGKPTAPIMAVPDDIVDLRIVFCPTRAGPASSVWEVSSACTQVLVTVEGRGVVPEVDWGVDDVVEDLAEEEPASKKKKEEDVPFPDVVAPNLIAFKDLALGDLAVKRIVVRNSGEEDVEVVVALDGAPNGPFTLNPSVLPTAVAPVEEPPHRPSSRSGSRPVSAPRAPAVTTHTLAIPGGGGTRAIPLSFFPSRENDHFSARLSIACPGWPTHCTRVVGRCWEASTAVVGYDIQPEGMRDGPWDIPPAVFIDREKAAAAADQGRASIVSHTEDEHDEDEQDDEDEEALYARVGPTVPPPSPVAAGGDETPRSPAQTLYQELDALRPVELETTHYGALHLRWARHPTLPGFVLHPQHPTLTLANLRVPPPREREPVEVGHAGVKIGAGGKTTMQTAAEKQAAKAAKRAAAGLGPKLPPSVPADFVVDSMDGFLEYYPTLGVWHVQQGHEHDGHPPGADEGDSGGLRLAVDLSEGTVEQGGERRLKICVQRPTPSDTSAAAGGQSDSKSAAAALDSSAASPAHPAAPLAKRGNSSRKRAAAEAAAKDSSASAAATGPVSRAASIVPPPPPVDPPVTDRAVRLEACFKVTLNGGLKFGPQVAPATENRVWVLQVVVDGVVGDEELAGNQDSPV</sequence>
<feature type="compositionally biased region" description="Low complexity" evidence="2">
    <location>
        <begin position="275"/>
        <end position="291"/>
    </location>
</feature>
<feature type="compositionally biased region" description="Low complexity" evidence="2">
    <location>
        <begin position="1358"/>
        <end position="1370"/>
    </location>
</feature>
<feature type="region of interest" description="Disordered" evidence="2">
    <location>
        <begin position="248"/>
        <end position="302"/>
    </location>
</feature>
<feature type="region of interest" description="Disordered" evidence="2">
    <location>
        <begin position="1675"/>
        <end position="1777"/>
    </location>
</feature>
<proteinExistence type="predicted"/>
<organism evidence="3 4">
    <name type="scientific">Geranomyces variabilis</name>
    <dbReference type="NCBI Taxonomy" id="109894"/>
    <lineage>
        <taxon>Eukaryota</taxon>
        <taxon>Fungi</taxon>
        <taxon>Fungi incertae sedis</taxon>
        <taxon>Chytridiomycota</taxon>
        <taxon>Chytridiomycota incertae sedis</taxon>
        <taxon>Chytridiomycetes</taxon>
        <taxon>Spizellomycetales</taxon>
        <taxon>Powellomycetaceae</taxon>
        <taxon>Geranomyces</taxon>
    </lineage>
</organism>
<feature type="compositionally biased region" description="Basic and acidic residues" evidence="2">
    <location>
        <begin position="260"/>
        <end position="270"/>
    </location>
</feature>
<feature type="region of interest" description="Disordered" evidence="2">
    <location>
        <begin position="450"/>
        <end position="481"/>
    </location>
</feature>
<evidence type="ECO:0000256" key="1">
    <source>
        <dbReference type="SAM" id="Coils"/>
    </source>
</evidence>
<feature type="compositionally biased region" description="Low complexity" evidence="2">
    <location>
        <begin position="1742"/>
        <end position="1765"/>
    </location>
</feature>
<dbReference type="EMBL" id="JADGJQ010000004">
    <property type="protein sequence ID" value="KAJ3184319.1"/>
    <property type="molecule type" value="Genomic_DNA"/>
</dbReference>
<protein>
    <submittedName>
        <fullName evidence="3">Uncharacterized protein</fullName>
    </submittedName>
</protein>
<feature type="region of interest" description="Disordered" evidence="2">
    <location>
        <begin position="1464"/>
        <end position="1516"/>
    </location>
</feature>
<evidence type="ECO:0000313" key="4">
    <source>
        <dbReference type="Proteomes" id="UP001212152"/>
    </source>
</evidence>
<name>A0AAD5TVF9_9FUNG</name>
<evidence type="ECO:0000313" key="3">
    <source>
        <dbReference type="EMBL" id="KAJ3184319.1"/>
    </source>
</evidence>
<evidence type="ECO:0000256" key="2">
    <source>
        <dbReference type="SAM" id="MobiDB-lite"/>
    </source>
</evidence>
<feature type="region of interest" description="Disordered" evidence="2">
    <location>
        <begin position="1648"/>
        <end position="1667"/>
    </location>
</feature>
<dbReference type="Proteomes" id="UP001212152">
    <property type="component" value="Unassembled WGS sequence"/>
</dbReference>
<feature type="region of interest" description="Disordered" evidence="2">
    <location>
        <begin position="1186"/>
        <end position="1207"/>
    </location>
</feature>
<feature type="coiled-coil region" evidence="1">
    <location>
        <begin position="100"/>
        <end position="127"/>
    </location>
</feature>
<comment type="caution">
    <text evidence="3">The sequence shown here is derived from an EMBL/GenBank/DDBJ whole genome shotgun (WGS) entry which is preliminary data.</text>
</comment>
<accession>A0AAD5TVF9</accession>
<keyword evidence="1" id="KW-0175">Coiled coil</keyword>
<feature type="region of interest" description="Disordered" evidence="2">
    <location>
        <begin position="1347"/>
        <end position="1370"/>
    </location>
</feature>